<feature type="transmembrane region" description="Helical" evidence="2">
    <location>
        <begin position="6"/>
        <end position="27"/>
    </location>
</feature>
<dbReference type="Proteomes" id="UP000029921">
    <property type="component" value="Unassembled WGS sequence"/>
</dbReference>
<organism evidence="3 4">
    <name type="scientific">Helicobacter magdeburgensis</name>
    <dbReference type="NCBI Taxonomy" id="471858"/>
    <lineage>
        <taxon>Bacteria</taxon>
        <taxon>Pseudomonadati</taxon>
        <taxon>Campylobacterota</taxon>
        <taxon>Epsilonproteobacteria</taxon>
        <taxon>Campylobacterales</taxon>
        <taxon>Helicobacteraceae</taxon>
        <taxon>Helicobacter</taxon>
    </lineage>
</organism>
<evidence type="ECO:0000256" key="1">
    <source>
        <dbReference type="SAM" id="Coils"/>
    </source>
</evidence>
<proteinExistence type="predicted"/>
<dbReference type="PROSITE" id="PS51257">
    <property type="entry name" value="PROKAR_LIPOPROTEIN"/>
    <property type="match status" value="1"/>
</dbReference>
<evidence type="ECO:0000256" key="2">
    <source>
        <dbReference type="SAM" id="Phobius"/>
    </source>
</evidence>
<dbReference type="AlphaFoldDB" id="A0A4U8T1R1"/>
<feature type="transmembrane region" description="Helical" evidence="2">
    <location>
        <begin position="79"/>
        <end position="98"/>
    </location>
</feature>
<comment type="caution">
    <text evidence="3">The sequence shown here is derived from an EMBL/GenBank/DDBJ whole genome shotgun (WGS) entry which is preliminary data.</text>
</comment>
<evidence type="ECO:0000313" key="3">
    <source>
        <dbReference type="EMBL" id="TLD93379.1"/>
    </source>
</evidence>
<feature type="coiled-coil region" evidence="1">
    <location>
        <begin position="162"/>
        <end position="197"/>
    </location>
</feature>
<reference evidence="3 4" key="1">
    <citation type="journal article" date="2014" name="Genome Announc.">
        <title>Draft genome sequences of eight enterohepatic helicobacter species isolated from both laboratory and wild rodents.</title>
        <authorList>
            <person name="Sheh A."/>
            <person name="Shen Z."/>
            <person name="Fox J.G."/>
        </authorList>
    </citation>
    <scope>NUCLEOTIDE SEQUENCE [LARGE SCALE GENOMIC DNA]</scope>
    <source>
        <strain evidence="3 4">MIT 96-1001</strain>
    </source>
</reference>
<keyword evidence="4" id="KW-1185">Reference proteome</keyword>
<feature type="transmembrane region" description="Helical" evidence="2">
    <location>
        <begin position="48"/>
        <end position="67"/>
    </location>
</feature>
<gene>
    <name evidence="3" type="ORF">LS74_001215</name>
</gene>
<keyword evidence="2" id="KW-0472">Membrane</keyword>
<keyword evidence="2" id="KW-1133">Transmembrane helix</keyword>
<keyword evidence="2" id="KW-0812">Transmembrane</keyword>
<evidence type="ECO:0000313" key="4">
    <source>
        <dbReference type="Proteomes" id="UP000029921"/>
    </source>
</evidence>
<name>A0A4U8T1R1_9HELI</name>
<dbReference type="EMBL" id="JRPE02000002">
    <property type="protein sequence ID" value="TLD93379.1"/>
    <property type="molecule type" value="Genomic_DNA"/>
</dbReference>
<sequence length="198" mass="22557">MLKIFLTLMAVIAMLLACGVLVLKIIAKFSYEDNTNIEFVLFMIEYNSLLNRVTYGGLSLVLLLIFFELREDITKGVGTLFVLALILVIIVIVGNFVIDLNKAYGGGARIELLKASERKVLQDIVFQNNLPIGYIDDAPDELRICFDKEFKGEICKILFDRLLTKKKNKDKEKEALQSLEERKAEALTENYNRLKQTN</sequence>
<protein>
    <submittedName>
        <fullName evidence="3">Uncharacterized protein</fullName>
    </submittedName>
</protein>
<accession>A0A4U8T1R1</accession>
<keyword evidence="1" id="KW-0175">Coiled coil</keyword>